<reference evidence="2" key="1">
    <citation type="submission" date="2021-06" db="EMBL/GenBank/DDBJ databases">
        <authorList>
            <person name="Kallberg Y."/>
            <person name="Tangrot J."/>
            <person name="Rosling A."/>
        </authorList>
    </citation>
    <scope>NUCLEOTIDE SEQUENCE</scope>
    <source>
        <strain evidence="2">MA453B</strain>
    </source>
</reference>
<organism evidence="2 3">
    <name type="scientific">Dentiscutata erythropus</name>
    <dbReference type="NCBI Taxonomy" id="1348616"/>
    <lineage>
        <taxon>Eukaryota</taxon>
        <taxon>Fungi</taxon>
        <taxon>Fungi incertae sedis</taxon>
        <taxon>Mucoromycota</taxon>
        <taxon>Glomeromycotina</taxon>
        <taxon>Glomeromycetes</taxon>
        <taxon>Diversisporales</taxon>
        <taxon>Gigasporaceae</taxon>
        <taxon>Dentiscutata</taxon>
    </lineage>
</organism>
<accession>A0A9N9JNH1</accession>
<dbReference type="Proteomes" id="UP000789405">
    <property type="component" value="Unassembled WGS sequence"/>
</dbReference>
<dbReference type="EMBL" id="CAJVPY010026084">
    <property type="protein sequence ID" value="CAG8789187.1"/>
    <property type="molecule type" value="Genomic_DNA"/>
</dbReference>
<comment type="caution">
    <text evidence="2">The sequence shown here is derived from an EMBL/GenBank/DDBJ whole genome shotgun (WGS) entry which is preliminary data.</text>
</comment>
<sequence>MDFLTIPVSVGDFVLQKLSENILGNWNKNSSSTESSDESSSLEFQSAPPINEIVEDDNNYIQQSFNIIEVNDNNNTQQSSSETIIEDNNNTHQFLSETIIMILINLQVIQTLASTNPSYPQDSVTEHTIISIDNNNTNSTSDTNKPPSTKSTSIQNTSTNPNTNRKRPRNLSNISPFATASNKATKAVLGNTSTPIRIQA</sequence>
<dbReference type="OrthoDB" id="2491842at2759"/>
<dbReference type="AlphaFoldDB" id="A0A9N9JNH1"/>
<gene>
    <name evidence="2" type="ORF">DERYTH_LOCUS21053</name>
</gene>
<feature type="region of interest" description="Disordered" evidence="1">
    <location>
        <begin position="132"/>
        <end position="173"/>
    </location>
</feature>
<proteinExistence type="predicted"/>
<evidence type="ECO:0000313" key="2">
    <source>
        <dbReference type="EMBL" id="CAG8789187.1"/>
    </source>
</evidence>
<name>A0A9N9JNH1_9GLOM</name>
<keyword evidence="3" id="KW-1185">Reference proteome</keyword>
<feature type="compositionally biased region" description="Low complexity" evidence="1">
    <location>
        <begin position="132"/>
        <end position="163"/>
    </location>
</feature>
<evidence type="ECO:0000256" key="1">
    <source>
        <dbReference type="SAM" id="MobiDB-lite"/>
    </source>
</evidence>
<evidence type="ECO:0000313" key="3">
    <source>
        <dbReference type="Proteomes" id="UP000789405"/>
    </source>
</evidence>
<feature type="non-terminal residue" evidence="2">
    <location>
        <position position="200"/>
    </location>
</feature>
<protein>
    <submittedName>
        <fullName evidence="2">23463_t:CDS:1</fullName>
    </submittedName>
</protein>